<dbReference type="EC" id="2.7.1.48" evidence="10"/>
<evidence type="ECO:0000259" key="12">
    <source>
        <dbReference type="Pfam" id="PF00485"/>
    </source>
</evidence>
<keyword evidence="6 10" id="KW-0418">Kinase</keyword>
<dbReference type="PRINTS" id="PR00988">
    <property type="entry name" value="URIDINKINASE"/>
</dbReference>
<dbReference type="Gene3D" id="3.40.50.300">
    <property type="entry name" value="P-loop containing nucleotide triphosphate hydrolases"/>
    <property type="match status" value="1"/>
</dbReference>
<comment type="similarity">
    <text evidence="3 10">Belongs to the uridine kinase family.</text>
</comment>
<comment type="caution">
    <text evidence="13">The sequence shown here is derived from an EMBL/GenBank/DDBJ whole genome shotgun (WGS) entry which is preliminary data.</text>
</comment>
<gene>
    <name evidence="13" type="ORF">CUNI_LOCUS19157</name>
</gene>
<dbReference type="EMBL" id="CAJHNH020006335">
    <property type="protein sequence ID" value="CAG5133599.1"/>
    <property type="molecule type" value="Genomic_DNA"/>
</dbReference>
<sequence>MENPHLNALDKIQRPFLIGVAGGTASGKSTVCSKIMEQLGQQSVLEHNRRVTIISQDSFYRDLTPEEHKKASRGEYNFDHPDAFDVELMHKTLLDVKAGRRVELPTYDYVAHKRTSEGTTVIHCADVVLFEGILVFYFPEIRDLFNMRLFVDTDPDTRLSRRVLRDTEERGRELDQILNQYMTLVKPAFEEFCLPTKKYADVIIPRGADNVVAIDLIVQHIQELMRPNRTSRRQRNNSDSIVGRPH</sequence>
<protein>
    <recommendedName>
        <fullName evidence="10">Uridine kinase</fullName>
        <ecNumber evidence="10">2.7.1.48</ecNumber>
    </recommendedName>
</protein>
<dbReference type="Proteomes" id="UP000678393">
    <property type="component" value="Unassembled WGS sequence"/>
</dbReference>
<feature type="domain" description="Phosphoribulokinase/uridine kinase" evidence="12">
    <location>
        <begin position="17"/>
        <end position="212"/>
    </location>
</feature>
<evidence type="ECO:0000256" key="5">
    <source>
        <dbReference type="ARBA" id="ARBA00022741"/>
    </source>
</evidence>
<keyword evidence="4 10" id="KW-0808">Transferase</keyword>
<comment type="catalytic activity">
    <reaction evidence="9 10">
        <text>uridine + ATP = UMP + ADP + H(+)</text>
        <dbReference type="Rhea" id="RHEA:16825"/>
        <dbReference type="ChEBI" id="CHEBI:15378"/>
        <dbReference type="ChEBI" id="CHEBI:16704"/>
        <dbReference type="ChEBI" id="CHEBI:30616"/>
        <dbReference type="ChEBI" id="CHEBI:57865"/>
        <dbReference type="ChEBI" id="CHEBI:456216"/>
        <dbReference type="EC" id="2.7.1.48"/>
    </reaction>
</comment>
<evidence type="ECO:0000256" key="6">
    <source>
        <dbReference type="ARBA" id="ARBA00022777"/>
    </source>
</evidence>
<keyword evidence="14" id="KW-1185">Reference proteome</keyword>
<comment type="pathway">
    <text evidence="1 10">Pyrimidine metabolism; UMP biosynthesis via salvage pathway; UMP from uridine: step 1/1.</text>
</comment>
<keyword evidence="5 10" id="KW-0547">Nucleotide-binding</keyword>
<evidence type="ECO:0000256" key="7">
    <source>
        <dbReference type="ARBA" id="ARBA00022840"/>
    </source>
</evidence>
<evidence type="ECO:0000313" key="13">
    <source>
        <dbReference type="EMBL" id="CAG5133599.1"/>
    </source>
</evidence>
<reference evidence="13" key="1">
    <citation type="submission" date="2021-04" db="EMBL/GenBank/DDBJ databases">
        <authorList>
            <consortium name="Molecular Ecology Group"/>
        </authorList>
    </citation>
    <scope>NUCLEOTIDE SEQUENCE</scope>
</reference>
<evidence type="ECO:0000256" key="4">
    <source>
        <dbReference type="ARBA" id="ARBA00022679"/>
    </source>
</evidence>
<evidence type="ECO:0000256" key="3">
    <source>
        <dbReference type="ARBA" id="ARBA00005408"/>
    </source>
</evidence>
<organism evidence="13 14">
    <name type="scientific">Candidula unifasciata</name>
    <dbReference type="NCBI Taxonomy" id="100452"/>
    <lineage>
        <taxon>Eukaryota</taxon>
        <taxon>Metazoa</taxon>
        <taxon>Spiralia</taxon>
        <taxon>Lophotrochozoa</taxon>
        <taxon>Mollusca</taxon>
        <taxon>Gastropoda</taxon>
        <taxon>Heterobranchia</taxon>
        <taxon>Euthyneura</taxon>
        <taxon>Panpulmonata</taxon>
        <taxon>Eupulmonata</taxon>
        <taxon>Stylommatophora</taxon>
        <taxon>Helicina</taxon>
        <taxon>Helicoidea</taxon>
        <taxon>Geomitridae</taxon>
        <taxon>Candidula</taxon>
    </lineage>
</organism>
<dbReference type="GO" id="GO:0004849">
    <property type="term" value="F:uridine kinase activity"/>
    <property type="evidence" value="ECO:0007669"/>
    <property type="project" value="UniProtKB-EC"/>
</dbReference>
<evidence type="ECO:0000256" key="8">
    <source>
        <dbReference type="ARBA" id="ARBA00047436"/>
    </source>
</evidence>
<evidence type="ECO:0000256" key="10">
    <source>
        <dbReference type="RuleBase" id="RU003825"/>
    </source>
</evidence>
<evidence type="ECO:0000256" key="11">
    <source>
        <dbReference type="SAM" id="MobiDB-lite"/>
    </source>
</evidence>
<name>A0A8S3ZVS8_9EUPU</name>
<feature type="region of interest" description="Disordered" evidence="11">
    <location>
        <begin position="227"/>
        <end position="246"/>
    </location>
</feature>
<evidence type="ECO:0000256" key="1">
    <source>
        <dbReference type="ARBA" id="ARBA00004690"/>
    </source>
</evidence>
<comment type="pathway">
    <text evidence="2 10">Pyrimidine metabolism; CTP biosynthesis via salvage pathway; CTP from cytidine: step 1/3.</text>
</comment>
<evidence type="ECO:0000313" key="14">
    <source>
        <dbReference type="Proteomes" id="UP000678393"/>
    </source>
</evidence>
<comment type="catalytic activity">
    <reaction evidence="8 10">
        <text>cytidine + ATP = CMP + ADP + H(+)</text>
        <dbReference type="Rhea" id="RHEA:24674"/>
        <dbReference type="ChEBI" id="CHEBI:15378"/>
        <dbReference type="ChEBI" id="CHEBI:17562"/>
        <dbReference type="ChEBI" id="CHEBI:30616"/>
        <dbReference type="ChEBI" id="CHEBI:60377"/>
        <dbReference type="ChEBI" id="CHEBI:456216"/>
        <dbReference type="EC" id="2.7.1.48"/>
    </reaction>
</comment>
<dbReference type="InterPro" id="IPR006083">
    <property type="entry name" value="PRK/URK"/>
</dbReference>
<accession>A0A8S3ZVS8</accession>
<dbReference type="PANTHER" id="PTHR10285">
    <property type="entry name" value="URIDINE KINASE"/>
    <property type="match status" value="1"/>
</dbReference>
<dbReference type="OrthoDB" id="10257085at2759"/>
<evidence type="ECO:0000256" key="9">
    <source>
        <dbReference type="ARBA" id="ARBA00048909"/>
    </source>
</evidence>
<evidence type="ECO:0000256" key="2">
    <source>
        <dbReference type="ARBA" id="ARBA00004784"/>
    </source>
</evidence>
<proteinExistence type="inferred from homology"/>
<dbReference type="GO" id="GO:0005524">
    <property type="term" value="F:ATP binding"/>
    <property type="evidence" value="ECO:0007669"/>
    <property type="project" value="UniProtKB-KW"/>
</dbReference>
<dbReference type="InterPro" id="IPR027417">
    <property type="entry name" value="P-loop_NTPase"/>
</dbReference>
<dbReference type="InterPro" id="IPR000764">
    <property type="entry name" value="Uridine_kinase-like"/>
</dbReference>
<keyword evidence="7 10" id="KW-0067">ATP-binding</keyword>
<dbReference type="CDD" id="cd02023">
    <property type="entry name" value="UMPK"/>
    <property type="match status" value="1"/>
</dbReference>
<dbReference type="NCBIfam" id="TIGR00235">
    <property type="entry name" value="udk"/>
    <property type="match status" value="1"/>
</dbReference>
<dbReference type="NCBIfam" id="NF004018">
    <property type="entry name" value="PRK05480.1"/>
    <property type="match status" value="1"/>
</dbReference>
<dbReference type="Pfam" id="PF00485">
    <property type="entry name" value="PRK"/>
    <property type="match status" value="1"/>
</dbReference>
<dbReference type="AlphaFoldDB" id="A0A8S3ZVS8"/>
<dbReference type="SUPFAM" id="SSF52540">
    <property type="entry name" value="P-loop containing nucleoside triphosphate hydrolases"/>
    <property type="match status" value="1"/>
</dbReference>
<dbReference type="FunFam" id="3.40.50.300:FF:000297">
    <property type="entry name" value="Uridine-cytidine kinase 2"/>
    <property type="match status" value="1"/>
</dbReference>